<keyword evidence="3" id="KW-1185">Reference proteome</keyword>
<proteinExistence type="predicted"/>
<dbReference type="InterPro" id="IPR010730">
    <property type="entry name" value="HET"/>
</dbReference>
<gene>
    <name evidence="2" type="ORF">B0T14DRAFT_149001</name>
</gene>
<sequence>MAFPNRHQLPFHPGIPGTRHPVPALPTIPSVPLPPIATGPCLCLPLHWQCSPDTCTAADTGARDGVEVPEPGSLTSWAIETTIPDLSKAVLRSCRTCTLIYTSLTTAGVNVRWQPTSQIKVSYDGHLVFKPDPAGQQHYELDLLLDPASAGMTPCLAFPTAKPSESTSSHTSFSTLKNWLKTCLSSHPACAPATDPPIPTRLLHIGKPNQNPTLTTPTKPTPYLALSHCWGPGLLPTTTKSTLPQRQTSIPLCKLPKSFRDAIQITRRLGYEYVWIDSLCIIQDDATDWERESAMMAEIYENAILTIAVSDAVDSLRGCFRETDKLAGSKSWETSVVPFDRRIVTSAPRGPGGAQVVPVRRVDMSFVNRIDGMDDKFREEVHARRRGTGEEVKVKRNEGGRTIGVERFEPRVRQGVQPSGSGSSSYKLLVRPTLQHAEFGADSYQSDPPFPLASRGWALQERLLSTRIVHYTAGELVWECKTGTDCQCGRVGRNLLPTSRRDWADARTRLLKMELEASLKGDVRVVMDMWKLLVFQYTARTLTYQSDRLPALSGLAKRFARYEMGRYYAGLWETKFAEQLLWGVVDHPSPSSNRDKAYVAPTWSWASVKERVYSGSTLSDRNKAGLQAPPYDLVGEVVSVEAMPLGLDGTGAVGDGALTIRGMTVNATVEWEMRMSPGADNERLKFWIVDEVSGQSTHFVPDSPADFDILGDKAPVVCVLWNKRPDMSSIPGADEHDVSVSSTFLVLRESKRRPAMYERVGSWSVWESSAGTMEALRPNPAVRVEDLIERAVTQTLSVV</sequence>
<evidence type="ECO:0000313" key="2">
    <source>
        <dbReference type="EMBL" id="KAK0622473.1"/>
    </source>
</evidence>
<organism evidence="2 3">
    <name type="scientific">Immersiella caudata</name>
    <dbReference type="NCBI Taxonomy" id="314043"/>
    <lineage>
        <taxon>Eukaryota</taxon>
        <taxon>Fungi</taxon>
        <taxon>Dikarya</taxon>
        <taxon>Ascomycota</taxon>
        <taxon>Pezizomycotina</taxon>
        <taxon>Sordariomycetes</taxon>
        <taxon>Sordariomycetidae</taxon>
        <taxon>Sordariales</taxon>
        <taxon>Lasiosphaeriaceae</taxon>
        <taxon>Immersiella</taxon>
    </lineage>
</organism>
<name>A0AA39WVN1_9PEZI</name>
<dbReference type="Proteomes" id="UP001175000">
    <property type="component" value="Unassembled WGS sequence"/>
</dbReference>
<dbReference type="AlphaFoldDB" id="A0AA39WVN1"/>
<comment type="caution">
    <text evidence="2">The sequence shown here is derived from an EMBL/GenBank/DDBJ whole genome shotgun (WGS) entry which is preliminary data.</text>
</comment>
<protein>
    <submittedName>
        <fullName evidence="2">Heterokaryon incompatibility protein-domain-containing protein</fullName>
    </submittedName>
</protein>
<feature type="domain" description="Heterokaryon incompatibility" evidence="1">
    <location>
        <begin position="223"/>
        <end position="319"/>
    </location>
</feature>
<dbReference type="EMBL" id="JAULSU010000003">
    <property type="protein sequence ID" value="KAK0622473.1"/>
    <property type="molecule type" value="Genomic_DNA"/>
</dbReference>
<dbReference type="PANTHER" id="PTHR33112">
    <property type="entry name" value="DOMAIN PROTEIN, PUTATIVE-RELATED"/>
    <property type="match status" value="1"/>
</dbReference>
<dbReference type="Pfam" id="PF06985">
    <property type="entry name" value="HET"/>
    <property type="match status" value="1"/>
</dbReference>
<evidence type="ECO:0000259" key="1">
    <source>
        <dbReference type="Pfam" id="PF06985"/>
    </source>
</evidence>
<reference evidence="2" key="1">
    <citation type="submission" date="2023-06" db="EMBL/GenBank/DDBJ databases">
        <title>Genome-scale phylogeny and comparative genomics of the fungal order Sordariales.</title>
        <authorList>
            <consortium name="Lawrence Berkeley National Laboratory"/>
            <person name="Hensen N."/>
            <person name="Bonometti L."/>
            <person name="Westerberg I."/>
            <person name="Brannstrom I.O."/>
            <person name="Guillou S."/>
            <person name="Cros-Aarteil S."/>
            <person name="Calhoun S."/>
            <person name="Haridas S."/>
            <person name="Kuo A."/>
            <person name="Mondo S."/>
            <person name="Pangilinan J."/>
            <person name="Riley R."/>
            <person name="Labutti K."/>
            <person name="Andreopoulos B."/>
            <person name="Lipzen A."/>
            <person name="Chen C."/>
            <person name="Yanf M."/>
            <person name="Daum C."/>
            <person name="Ng V."/>
            <person name="Clum A."/>
            <person name="Steindorff A."/>
            <person name="Ohm R."/>
            <person name="Martin F."/>
            <person name="Silar P."/>
            <person name="Natvig D."/>
            <person name="Lalanne C."/>
            <person name="Gautier V."/>
            <person name="Ament-Velasquez S.L."/>
            <person name="Kruys A."/>
            <person name="Hutchinson M.I."/>
            <person name="Powell A.J."/>
            <person name="Barry K."/>
            <person name="Miller A.N."/>
            <person name="Grigoriev I.V."/>
            <person name="Debuchy R."/>
            <person name="Gladieux P."/>
            <person name="Thoren M.H."/>
            <person name="Johannesson H."/>
        </authorList>
    </citation>
    <scope>NUCLEOTIDE SEQUENCE</scope>
    <source>
        <strain evidence="2">CBS 606.72</strain>
    </source>
</reference>
<evidence type="ECO:0000313" key="3">
    <source>
        <dbReference type="Proteomes" id="UP001175000"/>
    </source>
</evidence>
<accession>A0AA39WVN1</accession>
<dbReference type="PANTHER" id="PTHR33112:SF9">
    <property type="entry name" value="HETEROKARYON INCOMPATIBILITY DOMAIN-CONTAINING PROTEIN"/>
    <property type="match status" value="1"/>
</dbReference>